<keyword evidence="5" id="KW-0997">Cell inner membrane</keyword>
<dbReference type="InterPro" id="IPR004358">
    <property type="entry name" value="Sig_transdc_His_kin-like_C"/>
</dbReference>
<evidence type="ECO:0000313" key="19">
    <source>
        <dbReference type="Proteomes" id="UP000825701"/>
    </source>
</evidence>
<organism evidence="18 19">
    <name type="scientific">Chenggangzhangella methanolivorans</name>
    <dbReference type="NCBI Taxonomy" id="1437009"/>
    <lineage>
        <taxon>Bacteria</taxon>
        <taxon>Pseudomonadati</taxon>
        <taxon>Pseudomonadota</taxon>
        <taxon>Alphaproteobacteria</taxon>
        <taxon>Hyphomicrobiales</taxon>
        <taxon>Methylopilaceae</taxon>
        <taxon>Chenggangzhangella</taxon>
    </lineage>
</organism>
<dbReference type="AlphaFoldDB" id="A0A9E6RCC0"/>
<dbReference type="PANTHER" id="PTHR44936:SF5">
    <property type="entry name" value="SENSOR HISTIDINE KINASE ENVZ"/>
    <property type="match status" value="1"/>
</dbReference>
<evidence type="ECO:0000313" key="18">
    <source>
        <dbReference type="EMBL" id="QZO01245.1"/>
    </source>
</evidence>
<dbReference type="InterPro" id="IPR005467">
    <property type="entry name" value="His_kinase_dom"/>
</dbReference>
<evidence type="ECO:0000256" key="4">
    <source>
        <dbReference type="ARBA" id="ARBA00022475"/>
    </source>
</evidence>
<feature type="transmembrane region" description="Helical" evidence="15">
    <location>
        <begin position="17"/>
        <end position="37"/>
    </location>
</feature>
<dbReference type="SMART" id="SM00304">
    <property type="entry name" value="HAMP"/>
    <property type="match status" value="1"/>
</dbReference>
<dbReference type="GO" id="GO:0005524">
    <property type="term" value="F:ATP binding"/>
    <property type="evidence" value="ECO:0007669"/>
    <property type="project" value="UniProtKB-KW"/>
</dbReference>
<keyword evidence="19" id="KW-1185">Reference proteome</keyword>
<keyword evidence="14 15" id="KW-0472">Membrane</keyword>
<dbReference type="EMBL" id="CP081869">
    <property type="protein sequence ID" value="QZO01245.1"/>
    <property type="molecule type" value="Genomic_DNA"/>
</dbReference>
<evidence type="ECO:0000256" key="3">
    <source>
        <dbReference type="ARBA" id="ARBA00012438"/>
    </source>
</evidence>
<dbReference type="RefSeq" id="WP_261404482.1">
    <property type="nucleotide sequence ID" value="NZ_CP081869.1"/>
</dbReference>
<evidence type="ECO:0000256" key="13">
    <source>
        <dbReference type="ARBA" id="ARBA00023012"/>
    </source>
</evidence>
<dbReference type="Proteomes" id="UP000825701">
    <property type="component" value="Chromosome"/>
</dbReference>
<dbReference type="InterPro" id="IPR003661">
    <property type="entry name" value="HisK_dim/P_dom"/>
</dbReference>
<dbReference type="InterPro" id="IPR003594">
    <property type="entry name" value="HATPase_dom"/>
</dbReference>
<evidence type="ECO:0000259" key="16">
    <source>
        <dbReference type="PROSITE" id="PS50109"/>
    </source>
</evidence>
<dbReference type="Gene3D" id="1.10.287.130">
    <property type="match status" value="1"/>
</dbReference>
<feature type="domain" description="HAMP" evidence="17">
    <location>
        <begin position="182"/>
        <end position="235"/>
    </location>
</feature>
<dbReference type="CDD" id="cd00075">
    <property type="entry name" value="HATPase"/>
    <property type="match status" value="1"/>
</dbReference>
<gene>
    <name evidence="18" type="ORF">K6K41_06865</name>
</gene>
<dbReference type="PANTHER" id="PTHR44936">
    <property type="entry name" value="SENSOR PROTEIN CREC"/>
    <property type="match status" value="1"/>
</dbReference>
<dbReference type="SUPFAM" id="SSF55874">
    <property type="entry name" value="ATPase domain of HSP90 chaperone/DNA topoisomerase II/histidine kinase"/>
    <property type="match status" value="1"/>
</dbReference>
<dbReference type="PROSITE" id="PS50885">
    <property type="entry name" value="HAMP"/>
    <property type="match status" value="1"/>
</dbReference>
<evidence type="ECO:0000256" key="12">
    <source>
        <dbReference type="ARBA" id="ARBA00022989"/>
    </source>
</evidence>
<evidence type="ECO:0000256" key="14">
    <source>
        <dbReference type="ARBA" id="ARBA00023136"/>
    </source>
</evidence>
<evidence type="ECO:0000256" key="8">
    <source>
        <dbReference type="ARBA" id="ARBA00022692"/>
    </source>
</evidence>
<keyword evidence="10 18" id="KW-0418">Kinase</keyword>
<dbReference type="Pfam" id="PF00512">
    <property type="entry name" value="HisKA"/>
    <property type="match status" value="1"/>
</dbReference>
<evidence type="ECO:0000256" key="7">
    <source>
        <dbReference type="ARBA" id="ARBA00022679"/>
    </source>
</evidence>
<keyword evidence="12 15" id="KW-1133">Transmembrane helix</keyword>
<keyword evidence="7" id="KW-0808">Transferase</keyword>
<keyword evidence="6" id="KW-0597">Phosphoprotein</keyword>
<accession>A0A9E6RCC0</accession>
<feature type="domain" description="Histidine kinase" evidence="16">
    <location>
        <begin position="243"/>
        <end position="449"/>
    </location>
</feature>
<keyword evidence="11" id="KW-0067">ATP-binding</keyword>
<feature type="transmembrane region" description="Helical" evidence="15">
    <location>
        <begin position="166"/>
        <end position="188"/>
    </location>
</feature>
<name>A0A9E6RCC0_9HYPH</name>
<keyword evidence="9" id="KW-0547">Nucleotide-binding</keyword>
<dbReference type="SUPFAM" id="SSF47384">
    <property type="entry name" value="Homodimeric domain of signal transducing histidine kinase"/>
    <property type="match status" value="1"/>
</dbReference>
<dbReference type="SMART" id="SM00388">
    <property type="entry name" value="HisKA"/>
    <property type="match status" value="1"/>
</dbReference>
<protein>
    <recommendedName>
        <fullName evidence="3">histidine kinase</fullName>
        <ecNumber evidence="3">2.7.13.3</ecNumber>
    </recommendedName>
</protein>
<dbReference type="Gene3D" id="3.30.565.10">
    <property type="entry name" value="Histidine kinase-like ATPase, C-terminal domain"/>
    <property type="match status" value="1"/>
</dbReference>
<evidence type="ECO:0000256" key="6">
    <source>
        <dbReference type="ARBA" id="ARBA00022553"/>
    </source>
</evidence>
<dbReference type="PRINTS" id="PR00344">
    <property type="entry name" value="BCTRLSENSOR"/>
</dbReference>
<evidence type="ECO:0000256" key="2">
    <source>
        <dbReference type="ARBA" id="ARBA00004429"/>
    </source>
</evidence>
<dbReference type="PROSITE" id="PS50109">
    <property type="entry name" value="HIS_KIN"/>
    <property type="match status" value="1"/>
</dbReference>
<dbReference type="InterPro" id="IPR036097">
    <property type="entry name" value="HisK_dim/P_sf"/>
</dbReference>
<evidence type="ECO:0000256" key="9">
    <source>
        <dbReference type="ARBA" id="ARBA00022741"/>
    </source>
</evidence>
<evidence type="ECO:0000256" key="15">
    <source>
        <dbReference type="SAM" id="Phobius"/>
    </source>
</evidence>
<reference evidence="18" key="1">
    <citation type="submission" date="2021-08" db="EMBL/GenBank/DDBJ databases">
        <authorList>
            <person name="Zhang H."/>
            <person name="Xu M."/>
            <person name="Yu Z."/>
            <person name="Yang L."/>
            <person name="Cai Y."/>
        </authorList>
    </citation>
    <scope>NUCLEOTIDE SEQUENCE</scope>
    <source>
        <strain evidence="18">CHL1</strain>
    </source>
</reference>
<proteinExistence type="predicted"/>
<dbReference type="SMART" id="SM00387">
    <property type="entry name" value="HATPase_c"/>
    <property type="match status" value="1"/>
</dbReference>
<keyword evidence="8 15" id="KW-0812">Transmembrane</keyword>
<comment type="catalytic activity">
    <reaction evidence="1">
        <text>ATP + protein L-histidine = ADP + protein N-phospho-L-histidine.</text>
        <dbReference type="EC" id="2.7.13.3"/>
    </reaction>
</comment>
<keyword evidence="4" id="KW-1003">Cell membrane</keyword>
<evidence type="ECO:0000256" key="11">
    <source>
        <dbReference type="ARBA" id="ARBA00022840"/>
    </source>
</evidence>
<sequence>MSRWRSLFLCGSIRRQIIVLTALPIIAVVVIASLIYSSESKTPYKSRVAIKIQTVMAQISAAPSPEIARAIMAATGATGLKVDLLTPQAAAAQLRPAQSLDCDLAEIGSELKTTLGAELRRRTTQSTTEDTIAVPFGDGAVLTFTPAARAPLPLLHPERFFFLPKVLVVVLPMLLLALYAGGVIIAPLTTFAREAQGLSPDEGPDRPFDEEGPREIRSLARALNDMRVRIREMIDGRTRMVRAISHDLRTPLTRLRMRAERTTDAGLRDAMLTDISRIDAMIEETLTYLQRDVATEAVQRVDLPSLLQTVCHDFANAGMPATYDGPDRLVFACKPQALVRAVTNLVDNGVKFAGAATVRLETQTEGGVRIEVVDLGPGIPEDLKAKVLEPFFKGDASRSAAGPRSFGPGGFGLGLSIVHEVAGAHGGTIELRDGKPQGLVVRLDLPRQAAAEAPGHTERWLRRADLAASPART</sequence>
<comment type="subcellular location">
    <subcellularLocation>
        <location evidence="2">Cell inner membrane</location>
        <topology evidence="2">Multi-pass membrane protein</topology>
    </subcellularLocation>
</comment>
<evidence type="ECO:0000256" key="5">
    <source>
        <dbReference type="ARBA" id="ARBA00022519"/>
    </source>
</evidence>
<dbReference type="InterPro" id="IPR036890">
    <property type="entry name" value="HATPase_C_sf"/>
</dbReference>
<dbReference type="Pfam" id="PF02518">
    <property type="entry name" value="HATPase_c"/>
    <property type="match status" value="1"/>
</dbReference>
<keyword evidence="13" id="KW-0902">Two-component regulatory system</keyword>
<dbReference type="CDD" id="cd00082">
    <property type="entry name" value="HisKA"/>
    <property type="match status" value="1"/>
</dbReference>
<evidence type="ECO:0000256" key="10">
    <source>
        <dbReference type="ARBA" id="ARBA00022777"/>
    </source>
</evidence>
<dbReference type="KEGG" id="cmet:K6K41_06865"/>
<dbReference type="GO" id="GO:0005886">
    <property type="term" value="C:plasma membrane"/>
    <property type="evidence" value="ECO:0007669"/>
    <property type="project" value="UniProtKB-SubCell"/>
</dbReference>
<dbReference type="EC" id="2.7.13.3" evidence="3"/>
<evidence type="ECO:0000259" key="17">
    <source>
        <dbReference type="PROSITE" id="PS50885"/>
    </source>
</evidence>
<dbReference type="InterPro" id="IPR003660">
    <property type="entry name" value="HAMP_dom"/>
</dbReference>
<evidence type="ECO:0000256" key="1">
    <source>
        <dbReference type="ARBA" id="ARBA00000085"/>
    </source>
</evidence>
<dbReference type="GO" id="GO:0000155">
    <property type="term" value="F:phosphorelay sensor kinase activity"/>
    <property type="evidence" value="ECO:0007669"/>
    <property type="project" value="InterPro"/>
</dbReference>
<dbReference type="InterPro" id="IPR050980">
    <property type="entry name" value="2C_sensor_his_kinase"/>
</dbReference>